<gene>
    <name evidence="4" type="ORF">GCM10011507_18540</name>
</gene>
<feature type="repeat" description="TPR" evidence="3">
    <location>
        <begin position="83"/>
        <end position="116"/>
    </location>
</feature>
<reference evidence="4" key="2">
    <citation type="submission" date="2020-09" db="EMBL/GenBank/DDBJ databases">
        <authorList>
            <person name="Sun Q."/>
            <person name="Zhou Y."/>
        </authorList>
    </citation>
    <scope>NUCLEOTIDE SEQUENCE</scope>
    <source>
        <strain evidence="4">CGMCC 1.15447</strain>
    </source>
</reference>
<evidence type="ECO:0000256" key="3">
    <source>
        <dbReference type="PROSITE-ProRule" id="PRU00339"/>
    </source>
</evidence>
<keyword evidence="1" id="KW-0677">Repeat</keyword>
<dbReference type="Gene3D" id="1.25.40.10">
    <property type="entry name" value="Tetratricopeptide repeat domain"/>
    <property type="match status" value="3"/>
</dbReference>
<dbReference type="SUPFAM" id="SSF48452">
    <property type="entry name" value="TPR-like"/>
    <property type="match status" value="2"/>
</dbReference>
<accession>A0A916W5H0</accession>
<evidence type="ECO:0000256" key="2">
    <source>
        <dbReference type="ARBA" id="ARBA00022803"/>
    </source>
</evidence>
<dbReference type="PANTHER" id="PTHR44227">
    <property type="match status" value="1"/>
</dbReference>
<dbReference type="EMBL" id="BMJB01000001">
    <property type="protein sequence ID" value="GGA67299.1"/>
    <property type="molecule type" value="Genomic_DNA"/>
</dbReference>
<dbReference type="Pfam" id="PF14559">
    <property type="entry name" value="TPR_19"/>
    <property type="match status" value="2"/>
</dbReference>
<protein>
    <recommendedName>
        <fullName evidence="6">Tetratricopeptide repeat protein</fullName>
    </recommendedName>
</protein>
<dbReference type="PROSITE" id="PS50005">
    <property type="entry name" value="TPR"/>
    <property type="match status" value="1"/>
</dbReference>
<evidence type="ECO:0000313" key="4">
    <source>
        <dbReference type="EMBL" id="GGA67299.1"/>
    </source>
</evidence>
<dbReference type="AlphaFoldDB" id="A0A916W5H0"/>
<proteinExistence type="predicted"/>
<dbReference type="PANTHER" id="PTHR44227:SF3">
    <property type="entry name" value="PROTEIN O-MANNOSYL-TRANSFERASE TMTC4"/>
    <property type="match status" value="1"/>
</dbReference>
<keyword evidence="5" id="KW-1185">Reference proteome</keyword>
<comment type="caution">
    <text evidence="4">The sequence shown here is derived from an EMBL/GenBank/DDBJ whole genome shotgun (WGS) entry which is preliminary data.</text>
</comment>
<dbReference type="InterPro" id="IPR052346">
    <property type="entry name" value="O-mannosyl-transferase_TMTC"/>
</dbReference>
<keyword evidence="2 3" id="KW-0802">TPR repeat</keyword>
<dbReference type="InterPro" id="IPR019734">
    <property type="entry name" value="TPR_rpt"/>
</dbReference>
<evidence type="ECO:0000256" key="1">
    <source>
        <dbReference type="ARBA" id="ARBA00022737"/>
    </source>
</evidence>
<name>A0A916W5H0_9BACT</name>
<evidence type="ECO:0000313" key="5">
    <source>
        <dbReference type="Proteomes" id="UP000648801"/>
    </source>
</evidence>
<dbReference type="Proteomes" id="UP000648801">
    <property type="component" value="Unassembled WGS sequence"/>
</dbReference>
<evidence type="ECO:0008006" key="6">
    <source>
        <dbReference type="Google" id="ProtNLM"/>
    </source>
</evidence>
<reference evidence="4" key="1">
    <citation type="journal article" date="2014" name="Int. J. Syst. Evol. Microbiol.">
        <title>Complete genome sequence of Corynebacterium casei LMG S-19264T (=DSM 44701T), isolated from a smear-ripened cheese.</title>
        <authorList>
            <consortium name="US DOE Joint Genome Institute (JGI-PGF)"/>
            <person name="Walter F."/>
            <person name="Albersmeier A."/>
            <person name="Kalinowski J."/>
            <person name="Ruckert C."/>
        </authorList>
    </citation>
    <scope>NUCLEOTIDE SEQUENCE</scope>
    <source>
        <strain evidence="4">CGMCC 1.15447</strain>
    </source>
</reference>
<dbReference type="InterPro" id="IPR011990">
    <property type="entry name" value="TPR-like_helical_dom_sf"/>
</dbReference>
<sequence>MSSICAIVPQEGPTPSELLGQAQKLLEAGRLAEAELVLDRAEKQAPSDSVILTLDAKVKGRLGEYTSAVDLLKRVIQLTPQRAEAHVDLGIALADSGDLNDALAETATAISIAPTLAIAHLNRARILSDMERDREADDEFALAARFAPHNPDCFFYWSLAERAQGNLAKEAELLRKVVKLQPGNVKAHIMLADYLVFQNRTAEAAAEYRTALAIDPNSAQAIYKLSRALHSTDPEESKRLRAQFDRLKAQNSVVDQAKALANEAFRAFTVQDWRESIRLYNDALETCGDCEIESALHRDLGLTLCRDGLIEQGTKELHKALVLDPEDRDAAKALETIRVKNKTE</sequence>
<organism evidence="4 5">
    <name type="scientific">Edaphobacter acidisoli</name>
    <dbReference type="NCBI Taxonomy" id="2040573"/>
    <lineage>
        <taxon>Bacteria</taxon>
        <taxon>Pseudomonadati</taxon>
        <taxon>Acidobacteriota</taxon>
        <taxon>Terriglobia</taxon>
        <taxon>Terriglobales</taxon>
        <taxon>Acidobacteriaceae</taxon>
        <taxon>Edaphobacter</taxon>
    </lineage>
</organism>
<dbReference type="SMART" id="SM00028">
    <property type="entry name" value="TPR"/>
    <property type="match status" value="8"/>
</dbReference>